<evidence type="ECO:0000256" key="6">
    <source>
        <dbReference type="ARBA" id="ARBA00022898"/>
    </source>
</evidence>
<dbReference type="RefSeq" id="WP_211802388.1">
    <property type="nucleotide sequence ID" value="NZ_JAGSCS010000017.1"/>
</dbReference>
<evidence type="ECO:0000256" key="8">
    <source>
        <dbReference type="ARBA" id="ARBA00023014"/>
    </source>
</evidence>
<dbReference type="InterPro" id="IPR015424">
    <property type="entry name" value="PyrdxlP-dep_Trfase"/>
</dbReference>
<evidence type="ECO:0000256" key="7">
    <source>
        <dbReference type="ARBA" id="ARBA00023004"/>
    </source>
</evidence>
<dbReference type="InterPro" id="IPR015421">
    <property type="entry name" value="PyrdxlP-dep_Trfase_major"/>
</dbReference>
<keyword evidence="6" id="KW-0663">Pyridoxal phosphate</keyword>
<dbReference type="GO" id="GO:0051536">
    <property type="term" value="F:iron-sulfur cluster binding"/>
    <property type="evidence" value="ECO:0007669"/>
    <property type="project" value="UniProtKB-KW"/>
</dbReference>
<sequence>MYYLDHAATTPLHPEVISVMIKYLQTDYGNPSSKYYPQAMSASSALKESRKCVADLLNCDPEFILFTSGSTESNNFVLKGVVEKYRNKGNHIITSKIEHKSIIETCRHLERLGTKVSYLSVNSEGHIDLNELISLINESTLMVSLMWGNNEIGVVNDVEQISRICHERGVLFHTDATQVVGKIEIDLKKTSLDFLSISAHKIGGPKGVGAVFVGPDDLGLRRRIPSLMDGGDQEYKMRSGTQGMHNIVGFAKACEMAKANLKENNMRLLQLEKKFKEILVSKCPGVKFNGDQINKIPGLLSISIPGINNELLCKQISNQIAISTGSACSIGEKSHVLEALDLADSTSTIRVSLPADLDNVEEVASILLPYISLS</sequence>
<dbReference type="InterPro" id="IPR000192">
    <property type="entry name" value="Aminotrans_V_dom"/>
</dbReference>
<evidence type="ECO:0000256" key="5">
    <source>
        <dbReference type="ARBA" id="ARBA00022723"/>
    </source>
</evidence>
<comment type="caution">
    <text evidence="12">The sequence shown here is derived from an EMBL/GenBank/DDBJ whole genome shotgun (WGS) entry which is preliminary data.</text>
</comment>
<dbReference type="AlphaFoldDB" id="A0A941HRH0"/>
<dbReference type="FunFam" id="3.40.640.10:FF:000084">
    <property type="entry name" value="IscS-like cysteine desulfurase"/>
    <property type="match status" value="1"/>
</dbReference>
<dbReference type="Gene3D" id="3.40.640.10">
    <property type="entry name" value="Type I PLP-dependent aspartate aminotransferase-like (Major domain)"/>
    <property type="match status" value="1"/>
</dbReference>
<keyword evidence="13" id="KW-1185">Reference proteome</keyword>
<keyword evidence="4" id="KW-0808">Transferase</keyword>
<dbReference type="PANTHER" id="PTHR11601:SF34">
    <property type="entry name" value="CYSTEINE DESULFURASE"/>
    <property type="match status" value="1"/>
</dbReference>
<dbReference type="Pfam" id="PF00266">
    <property type="entry name" value="Aminotran_5"/>
    <property type="match status" value="1"/>
</dbReference>
<dbReference type="PROSITE" id="PS00595">
    <property type="entry name" value="AA_TRANSFER_CLASS_5"/>
    <property type="match status" value="1"/>
</dbReference>
<dbReference type="Proteomes" id="UP000675379">
    <property type="component" value="Unassembled WGS sequence"/>
</dbReference>
<keyword evidence="5" id="KW-0479">Metal-binding</keyword>
<dbReference type="GO" id="GO:0046872">
    <property type="term" value="F:metal ion binding"/>
    <property type="evidence" value="ECO:0007669"/>
    <property type="project" value="UniProtKB-KW"/>
</dbReference>
<dbReference type="PIRSF" id="PIRSF005572">
    <property type="entry name" value="NifS"/>
    <property type="match status" value="1"/>
</dbReference>
<dbReference type="Gene3D" id="3.90.1150.10">
    <property type="entry name" value="Aspartate Aminotransferase, domain 1"/>
    <property type="match status" value="1"/>
</dbReference>
<dbReference type="GO" id="GO:0031071">
    <property type="term" value="F:cysteine desulfurase activity"/>
    <property type="evidence" value="ECO:0007669"/>
    <property type="project" value="UniProtKB-EC"/>
</dbReference>
<dbReference type="SUPFAM" id="SSF53383">
    <property type="entry name" value="PLP-dependent transferases"/>
    <property type="match status" value="1"/>
</dbReference>
<evidence type="ECO:0000256" key="1">
    <source>
        <dbReference type="ARBA" id="ARBA00001933"/>
    </source>
</evidence>
<dbReference type="InterPro" id="IPR015422">
    <property type="entry name" value="PyrdxlP-dep_Trfase_small"/>
</dbReference>
<comment type="cofactor">
    <cofactor evidence="1 10">
        <name>pyridoxal 5'-phosphate</name>
        <dbReference type="ChEBI" id="CHEBI:597326"/>
    </cofactor>
</comment>
<dbReference type="PANTHER" id="PTHR11601">
    <property type="entry name" value="CYSTEINE DESULFURYLASE FAMILY MEMBER"/>
    <property type="match status" value="1"/>
</dbReference>
<dbReference type="InterPro" id="IPR020578">
    <property type="entry name" value="Aminotrans_V_PyrdxlP_BS"/>
</dbReference>
<keyword evidence="7" id="KW-0408">Iron</keyword>
<comment type="similarity">
    <text evidence="2">Belongs to the class-V pyridoxal-phosphate-dependent aminotransferase family. NifS/IscS subfamily.</text>
</comment>
<evidence type="ECO:0000256" key="4">
    <source>
        <dbReference type="ARBA" id="ARBA00022679"/>
    </source>
</evidence>
<keyword evidence="8" id="KW-0411">Iron-sulfur</keyword>
<evidence type="ECO:0000256" key="2">
    <source>
        <dbReference type="ARBA" id="ARBA00006490"/>
    </source>
</evidence>
<proteinExistence type="inferred from homology"/>
<dbReference type="EC" id="2.8.1.7" evidence="3"/>
<comment type="catalytic activity">
    <reaction evidence="9">
        <text>(sulfur carrier)-H + L-cysteine = (sulfur carrier)-SH + L-alanine</text>
        <dbReference type="Rhea" id="RHEA:43892"/>
        <dbReference type="Rhea" id="RHEA-COMP:14737"/>
        <dbReference type="Rhea" id="RHEA-COMP:14739"/>
        <dbReference type="ChEBI" id="CHEBI:29917"/>
        <dbReference type="ChEBI" id="CHEBI:35235"/>
        <dbReference type="ChEBI" id="CHEBI:57972"/>
        <dbReference type="ChEBI" id="CHEBI:64428"/>
        <dbReference type="EC" id="2.8.1.7"/>
    </reaction>
</comment>
<dbReference type="EMBL" id="JAGSCS010000017">
    <property type="protein sequence ID" value="MBR0576970.1"/>
    <property type="molecule type" value="Genomic_DNA"/>
</dbReference>
<protein>
    <recommendedName>
        <fullName evidence="3">cysteine desulfurase</fullName>
        <ecNumber evidence="3">2.8.1.7</ecNumber>
    </recommendedName>
</protein>
<evidence type="ECO:0000256" key="9">
    <source>
        <dbReference type="ARBA" id="ARBA00050776"/>
    </source>
</evidence>
<dbReference type="InterPro" id="IPR016454">
    <property type="entry name" value="Cysteine_dSase"/>
</dbReference>
<reference evidence="12" key="1">
    <citation type="submission" date="2021-04" db="EMBL/GenBank/DDBJ databases">
        <title>Proteiniclasticum sedimins sp. nov., an obligate anaerobic bacterium isolated from anaerobic sludge.</title>
        <authorList>
            <person name="Liu J."/>
        </authorList>
    </citation>
    <scope>NUCLEOTIDE SEQUENCE</scope>
    <source>
        <strain evidence="12">BAD-10</strain>
    </source>
</reference>
<gene>
    <name evidence="12" type="ORF">KCG48_11650</name>
</gene>
<feature type="domain" description="Aminotransferase class V" evidence="11">
    <location>
        <begin position="3"/>
        <end position="354"/>
    </location>
</feature>
<evidence type="ECO:0000256" key="10">
    <source>
        <dbReference type="RuleBase" id="RU004504"/>
    </source>
</evidence>
<evidence type="ECO:0000256" key="3">
    <source>
        <dbReference type="ARBA" id="ARBA00012239"/>
    </source>
</evidence>
<organism evidence="12 13">
    <name type="scientific">Proteiniclasticum sediminis</name>
    <dbReference type="NCBI Taxonomy" id="2804028"/>
    <lineage>
        <taxon>Bacteria</taxon>
        <taxon>Bacillati</taxon>
        <taxon>Bacillota</taxon>
        <taxon>Clostridia</taxon>
        <taxon>Eubacteriales</taxon>
        <taxon>Clostridiaceae</taxon>
        <taxon>Proteiniclasticum</taxon>
    </lineage>
</organism>
<evidence type="ECO:0000313" key="13">
    <source>
        <dbReference type="Proteomes" id="UP000675379"/>
    </source>
</evidence>
<accession>A0A941HRH0</accession>
<evidence type="ECO:0000313" key="12">
    <source>
        <dbReference type="EMBL" id="MBR0576970.1"/>
    </source>
</evidence>
<evidence type="ECO:0000259" key="11">
    <source>
        <dbReference type="Pfam" id="PF00266"/>
    </source>
</evidence>
<name>A0A941HRH0_9CLOT</name>